<organism evidence="2 3">
    <name type="scientific">Westerdykella ornata</name>
    <dbReference type="NCBI Taxonomy" id="318751"/>
    <lineage>
        <taxon>Eukaryota</taxon>
        <taxon>Fungi</taxon>
        <taxon>Dikarya</taxon>
        <taxon>Ascomycota</taxon>
        <taxon>Pezizomycotina</taxon>
        <taxon>Dothideomycetes</taxon>
        <taxon>Pleosporomycetidae</taxon>
        <taxon>Pleosporales</taxon>
        <taxon>Sporormiaceae</taxon>
        <taxon>Westerdykella</taxon>
    </lineage>
</organism>
<dbReference type="GeneID" id="54554210"/>
<reference evidence="2" key="1">
    <citation type="journal article" date="2020" name="Stud. Mycol.">
        <title>101 Dothideomycetes genomes: a test case for predicting lifestyles and emergence of pathogens.</title>
        <authorList>
            <person name="Haridas S."/>
            <person name="Albert R."/>
            <person name="Binder M."/>
            <person name="Bloem J."/>
            <person name="Labutti K."/>
            <person name="Salamov A."/>
            <person name="Andreopoulos B."/>
            <person name="Baker S."/>
            <person name="Barry K."/>
            <person name="Bills G."/>
            <person name="Bluhm B."/>
            <person name="Cannon C."/>
            <person name="Castanera R."/>
            <person name="Culley D."/>
            <person name="Daum C."/>
            <person name="Ezra D."/>
            <person name="Gonzalez J."/>
            <person name="Henrissat B."/>
            <person name="Kuo A."/>
            <person name="Liang C."/>
            <person name="Lipzen A."/>
            <person name="Lutzoni F."/>
            <person name="Magnuson J."/>
            <person name="Mondo S."/>
            <person name="Nolan M."/>
            <person name="Ohm R."/>
            <person name="Pangilinan J."/>
            <person name="Park H.-J."/>
            <person name="Ramirez L."/>
            <person name="Alfaro M."/>
            <person name="Sun H."/>
            <person name="Tritt A."/>
            <person name="Yoshinaga Y."/>
            <person name="Zwiers L.-H."/>
            <person name="Turgeon B."/>
            <person name="Goodwin S."/>
            <person name="Spatafora J."/>
            <person name="Crous P."/>
            <person name="Grigoriev I."/>
        </authorList>
    </citation>
    <scope>NUCLEOTIDE SEQUENCE</scope>
    <source>
        <strain evidence="2">CBS 379.55</strain>
    </source>
</reference>
<evidence type="ECO:0000256" key="1">
    <source>
        <dbReference type="SAM" id="MobiDB-lite"/>
    </source>
</evidence>
<keyword evidence="3" id="KW-1185">Reference proteome</keyword>
<feature type="region of interest" description="Disordered" evidence="1">
    <location>
        <begin position="85"/>
        <end position="297"/>
    </location>
</feature>
<dbReference type="RefSeq" id="XP_033652317.1">
    <property type="nucleotide sequence ID" value="XM_033801035.1"/>
</dbReference>
<feature type="compositionally biased region" description="Gly residues" evidence="1">
    <location>
        <begin position="280"/>
        <end position="290"/>
    </location>
</feature>
<name>A0A6A6JFK9_WESOR</name>
<evidence type="ECO:0000313" key="3">
    <source>
        <dbReference type="Proteomes" id="UP000800097"/>
    </source>
</evidence>
<feature type="compositionally biased region" description="Low complexity" evidence="1">
    <location>
        <begin position="134"/>
        <end position="153"/>
    </location>
</feature>
<dbReference type="EMBL" id="ML986500">
    <property type="protein sequence ID" value="KAF2274778.1"/>
    <property type="molecule type" value="Genomic_DNA"/>
</dbReference>
<accession>A0A6A6JFK9</accession>
<proteinExistence type="predicted"/>
<dbReference type="Proteomes" id="UP000800097">
    <property type="component" value="Unassembled WGS sequence"/>
</dbReference>
<dbReference type="OrthoDB" id="3945698at2759"/>
<dbReference type="AlphaFoldDB" id="A0A6A6JFK9"/>
<gene>
    <name evidence="2" type="ORF">EI97DRAFT_459752</name>
</gene>
<feature type="compositionally biased region" description="Low complexity" evidence="1">
    <location>
        <begin position="171"/>
        <end position="184"/>
    </location>
</feature>
<evidence type="ECO:0000313" key="2">
    <source>
        <dbReference type="EMBL" id="KAF2274778.1"/>
    </source>
</evidence>
<feature type="compositionally biased region" description="Polar residues" evidence="1">
    <location>
        <begin position="85"/>
        <end position="94"/>
    </location>
</feature>
<sequence length="297" mass="31064">MNFVQNILWNSIEGFVEAGTRSVGEYAGDALIKAGDLIENSGRGVGESIERTASAYGQKIAGQGYQPGPKALPAPSKKIAVKRSSSMPAVSTATRKAPVASKKALPSAKTATNQIRRGLSVSDAKTTARGEAQKTAVTARKTATRGTVTKTSTLPKPYPNNVPHGASITPSSTKKSSADASKSKNLPKPYPRSNTPFYPTEKKTPVTPSRPKPFIVENRTLGGAAGGEKNKDGTNRYTRQAGKTSLRPLTYGPTAEKGKMEHIPLSAVGSKMGEREGGRRGGQVGGGGGEVQHIPVV</sequence>
<protein>
    <submittedName>
        <fullName evidence="2">Uncharacterized protein</fullName>
    </submittedName>
</protein>